<keyword evidence="2" id="KW-1185">Reference proteome</keyword>
<proteinExistence type="predicted"/>
<dbReference type="EMBL" id="CM051403">
    <property type="protein sequence ID" value="KAJ4708164.1"/>
    <property type="molecule type" value="Genomic_DNA"/>
</dbReference>
<name>A0ACC1XAA0_MELAZ</name>
<evidence type="ECO:0000313" key="2">
    <source>
        <dbReference type="Proteomes" id="UP001164539"/>
    </source>
</evidence>
<gene>
    <name evidence="1" type="ORF">OWV82_018157</name>
</gene>
<evidence type="ECO:0000313" key="1">
    <source>
        <dbReference type="EMBL" id="KAJ4708164.1"/>
    </source>
</evidence>
<sequence>MPKKRSSVKASRENPVVKEEKLSLKPKKSSNEIDVVEDAKPSSKPKSLSNEIDEIFAGKKRKKPEGKKMEKLKKDESVEPKVVKKKKEKKKSKGDTAGGFANTLAQPRKRTEDGLTIYTEEELDINNADAGNTPLCPFDCSCCF</sequence>
<reference evidence="1 2" key="1">
    <citation type="journal article" date="2023" name="Science">
        <title>Complex scaffold remodeling in plant triterpene biosynthesis.</title>
        <authorList>
            <person name="De La Pena R."/>
            <person name="Hodgson H."/>
            <person name="Liu J.C."/>
            <person name="Stephenson M.J."/>
            <person name="Martin A.C."/>
            <person name="Owen C."/>
            <person name="Harkess A."/>
            <person name="Leebens-Mack J."/>
            <person name="Jimenez L.E."/>
            <person name="Osbourn A."/>
            <person name="Sattely E.S."/>
        </authorList>
    </citation>
    <scope>NUCLEOTIDE SEQUENCE [LARGE SCALE GENOMIC DNA]</scope>
    <source>
        <strain evidence="2">cv. JPN11</strain>
        <tissue evidence="1">Leaf</tissue>
    </source>
</reference>
<organism evidence="1 2">
    <name type="scientific">Melia azedarach</name>
    <name type="common">Chinaberry tree</name>
    <dbReference type="NCBI Taxonomy" id="155640"/>
    <lineage>
        <taxon>Eukaryota</taxon>
        <taxon>Viridiplantae</taxon>
        <taxon>Streptophyta</taxon>
        <taxon>Embryophyta</taxon>
        <taxon>Tracheophyta</taxon>
        <taxon>Spermatophyta</taxon>
        <taxon>Magnoliopsida</taxon>
        <taxon>eudicotyledons</taxon>
        <taxon>Gunneridae</taxon>
        <taxon>Pentapetalae</taxon>
        <taxon>rosids</taxon>
        <taxon>malvids</taxon>
        <taxon>Sapindales</taxon>
        <taxon>Meliaceae</taxon>
        <taxon>Melia</taxon>
    </lineage>
</organism>
<dbReference type="Proteomes" id="UP001164539">
    <property type="component" value="Chromosome 10"/>
</dbReference>
<comment type="caution">
    <text evidence="1">The sequence shown here is derived from an EMBL/GenBank/DDBJ whole genome shotgun (WGS) entry which is preliminary data.</text>
</comment>
<protein>
    <submittedName>
        <fullName evidence="1">DUF1764 domain-containing protein</fullName>
    </submittedName>
</protein>
<accession>A0ACC1XAA0</accession>